<name>A0A5A5TG68_9CHLR</name>
<dbReference type="Proteomes" id="UP000322530">
    <property type="component" value="Unassembled WGS sequence"/>
</dbReference>
<evidence type="ECO:0000313" key="2">
    <source>
        <dbReference type="Proteomes" id="UP000322530"/>
    </source>
</evidence>
<proteinExistence type="predicted"/>
<comment type="caution">
    <text evidence="1">The sequence shown here is derived from an EMBL/GenBank/DDBJ whole genome shotgun (WGS) entry which is preliminary data.</text>
</comment>
<organism evidence="1 2">
    <name type="scientific">Dictyobacter arantiisoli</name>
    <dbReference type="NCBI Taxonomy" id="2014874"/>
    <lineage>
        <taxon>Bacteria</taxon>
        <taxon>Bacillati</taxon>
        <taxon>Chloroflexota</taxon>
        <taxon>Ktedonobacteria</taxon>
        <taxon>Ktedonobacterales</taxon>
        <taxon>Dictyobacteraceae</taxon>
        <taxon>Dictyobacter</taxon>
    </lineage>
</organism>
<evidence type="ECO:0000313" key="1">
    <source>
        <dbReference type="EMBL" id="GCF10357.1"/>
    </source>
</evidence>
<dbReference type="EMBL" id="BIXY01000068">
    <property type="protein sequence ID" value="GCF10357.1"/>
    <property type="molecule type" value="Genomic_DNA"/>
</dbReference>
<keyword evidence="2" id="KW-1185">Reference proteome</keyword>
<dbReference type="RefSeq" id="WP_149403244.1">
    <property type="nucleotide sequence ID" value="NZ_BIXY01000068.1"/>
</dbReference>
<sequence>MSFNASHFQVTLTHSRHQYQAMVASALSSQFQSYPLLVSSSPTPLTLLQSLGIEITHAQSQHYVSDHDLWQLYSQRLEGHSPIPQRQEIYRLIDWYRSTLPEINHVVVTLDDESFAAAVLYASYHRLPLLHISQIDMIKNGVDLLAAKYLTLIAPSNRFSNEALQRLYNHLGQTQIQKTAWQQIALGLLTGRDLCSVSWSVLKATLFPALLPAQQSVLTLNTSKETQSTSLKLFGHNTSFADALPAISQGDRATMPDLLLIESHGGEHYVHFNSGVLCGMAPEESRSSSDAVSLLQPSCACGQGCFKAEVFPAYRITAKHIFANTCNSLQLSPTIYPSHYSIGLNMIESIALTYVGTALLNDGQSYEVYLYAAALRSGMTVGEAVCLLNNLPKHYFPTSYTYLLAGNPRSYALQKTPSVYTAEVQQEADQRWHVMVEVEITALILVEIPNFYEGDGATLFCQLHPLHEKKVQTPNPLYFTFVFSEGKTLLYLYPAEGNIGAGIYHFTIYALATDIQMRVHRALQTYQRFISTHLFSEQMFKNRIRQLEQASTKLGKQLSRITLHGETIVQSIPAIEHTLIALEQQLEQADQEMLLSLIQTNGNKLYPYQNKVLESFVPSVVKGRLPCICGNDMSLQTMRHIVFDYTLLGGFCPRCGVIYHGPDNGISTLWHHISLPVDGQEWIADILLQNTTSYTVRGYAGIVLLLHNLPKVHGEVHYDPQQIVMELAPGERKIQRFRLHTQGLIALDYELFGYFVSDLTIYCLHREIFLASSEFRQE</sequence>
<dbReference type="AlphaFoldDB" id="A0A5A5TG68"/>
<reference evidence="1 2" key="1">
    <citation type="submission" date="2019-01" db="EMBL/GenBank/DDBJ databases">
        <title>Draft genome sequence of Dictyobacter sp. Uno17.</title>
        <authorList>
            <person name="Wang C.M."/>
            <person name="Zheng Y."/>
            <person name="Sakai Y."/>
            <person name="Abe K."/>
            <person name="Yokota A."/>
            <person name="Yabe S."/>
        </authorList>
    </citation>
    <scope>NUCLEOTIDE SEQUENCE [LARGE SCALE GENOMIC DNA]</scope>
    <source>
        <strain evidence="1 2">Uno17</strain>
    </source>
</reference>
<accession>A0A5A5TG68</accession>
<gene>
    <name evidence="1" type="ORF">KDI_39210</name>
</gene>
<protein>
    <submittedName>
        <fullName evidence="1">Uncharacterized protein</fullName>
    </submittedName>
</protein>
<dbReference type="OrthoDB" id="6446640at2"/>